<evidence type="ECO:0000256" key="1">
    <source>
        <dbReference type="ARBA" id="ARBA00022723"/>
    </source>
</evidence>
<evidence type="ECO:0000313" key="3">
    <source>
        <dbReference type="EMBL" id="MEO1770557.1"/>
    </source>
</evidence>
<evidence type="ECO:0000256" key="2">
    <source>
        <dbReference type="ARBA" id="ARBA00023235"/>
    </source>
</evidence>
<gene>
    <name evidence="3" type="ORF">JZO67_002510</name>
</gene>
<dbReference type="InterPro" id="IPR013785">
    <property type="entry name" value="Aldolase_TIM"/>
</dbReference>
<evidence type="ECO:0000313" key="4">
    <source>
        <dbReference type="Proteomes" id="UP000664357"/>
    </source>
</evidence>
<dbReference type="Gene3D" id="3.20.20.70">
    <property type="entry name" value="Aldolase class I"/>
    <property type="match status" value="1"/>
</dbReference>
<organism evidence="3 4">
    <name type="scientific">Candidatus Enterococcus ferrettii</name>
    <dbReference type="NCBI Taxonomy" id="2815324"/>
    <lineage>
        <taxon>Bacteria</taxon>
        <taxon>Bacillati</taxon>
        <taxon>Bacillota</taxon>
        <taxon>Bacilli</taxon>
        <taxon>Lactobacillales</taxon>
        <taxon>Enterococcaceae</taxon>
        <taxon>Enterococcus</taxon>
    </lineage>
</organism>
<dbReference type="InterPro" id="IPR000056">
    <property type="entry name" value="Ribul_P_3_epim-like"/>
</dbReference>
<keyword evidence="1" id="KW-0479">Metal-binding</keyword>
<dbReference type="InterPro" id="IPR011060">
    <property type="entry name" value="RibuloseP-bd_barrel"/>
</dbReference>
<name>A0ABV0ETA5_9ENTE</name>
<dbReference type="Proteomes" id="UP000664357">
    <property type="component" value="Unassembled WGS sequence"/>
</dbReference>
<reference evidence="3 4" key="1">
    <citation type="submission" date="2021-03" db="EMBL/GenBank/DDBJ databases">
        <authorList>
            <person name="Gilmore M.S."/>
            <person name="Schwartzman J."/>
            <person name="Van Tyne D."/>
            <person name="Martin M."/>
            <person name="Earl A.M."/>
            <person name="Manson A.L."/>
            <person name="Straub T."/>
            <person name="Salamzade R."/>
            <person name="Saavedra J."/>
            <person name="Lebreton F."/>
            <person name="Prichula J."/>
            <person name="Schaufler K."/>
            <person name="Gaca A."/>
            <person name="Sgardioli B."/>
            <person name="Wagenaar J."/>
            <person name="Strong T."/>
        </authorList>
    </citation>
    <scope>NUCLEOTIDE SEQUENCE [LARGE SCALE GENOMIC DNA]</scope>
    <source>
        <strain evidence="3 4">665A</strain>
    </source>
</reference>
<reference evidence="3 4" key="2">
    <citation type="submission" date="2024-02" db="EMBL/GenBank/DDBJ databases">
        <title>The Genome Sequence of Enterococcus sp. DIV0159.</title>
        <authorList>
            <person name="Earl A."/>
            <person name="Manson A."/>
            <person name="Gilmore M."/>
            <person name="Sanders J."/>
            <person name="Shea T."/>
            <person name="Howe W."/>
            <person name="Livny J."/>
            <person name="Cuomo C."/>
            <person name="Neafsey D."/>
            <person name="Birren B."/>
        </authorList>
    </citation>
    <scope>NUCLEOTIDE SEQUENCE [LARGE SCALE GENOMIC DNA]</scope>
    <source>
        <strain evidence="3 4">665A</strain>
    </source>
</reference>
<sequence length="238" mass="26877">MQDKQSEQLNRQGRGSLLENTLICPSMMCADFTNLKREVEALTDAGIDIFHLDIMDGRFVPNFGMGLQDVEAIRKLTSQLVDVHLMIDDPGEYVEKFADIGVDIIYFHPEADRQPTRTIDKIRNKQKKVGLALNPGTSIAMVEELLPLIDYVMVMTVNPGFSGQSYLNYVDRKIKRLVNLKCNYDYQVIIDGAVSSQKIKVLSKLGVDGFVLGTSALFGKETSYKELVLTYKQRMKNE</sequence>
<dbReference type="PANTHER" id="PTHR11749">
    <property type="entry name" value="RIBULOSE-5-PHOSPHATE-3-EPIMERASE"/>
    <property type="match status" value="1"/>
</dbReference>
<proteinExistence type="predicted"/>
<dbReference type="EMBL" id="JAFREL020000002">
    <property type="protein sequence ID" value="MEO1770557.1"/>
    <property type="molecule type" value="Genomic_DNA"/>
</dbReference>
<comment type="caution">
    <text evidence="3">The sequence shown here is derived from an EMBL/GenBank/DDBJ whole genome shotgun (WGS) entry which is preliminary data.</text>
</comment>
<keyword evidence="2" id="KW-0413">Isomerase</keyword>
<dbReference type="Pfam" id="PF00834">
    <property type="entry name" value="Ribul_P_3_epim"/>
    <property type="match status" value="1"/>
</dbReference>
<accession>A0ABV0ETA5</accession>
<protein>
    <submittedName>
        <fullName evidence="3">Ribulose-phosphate 3-epimerase</fullName>
    </submittedName>
</protein>
<dbReference type="NCBIfam" id="NF004076">
    <property type="entry name" value="PRK05581.1-4"/>
    <property type="match status" value="1"/>
</dbReference>
<keyword evidence="4" id="KW-1185">Reference proteome</keyword>
<dbReference type="CDD" id="cd00429">
    <property type="entry name" value="RPE"/>
    <property type="match status" value="1"/>
</dbReference>
<dbReference type="SUPFAM" id="SSF51366">
    <property type="entry name" value="Ribulose-phoshate binding barrel"/>
    <property type="match status" value="1"/>
</dbReference>